<feature type="compositionally biased region" description="Polar residues" evidence="2">
    <location>
        <begin position="460"/>
        <end position="469"/>
    </location>
</feature>
<feature type="coiled-coil region" evidence="1">
    <location>
        <begin position="185"/>
        <end position="265"/>
    </location>
</feature>
<feature type="domain" description="RPGRIP1 C-terminal" evidence="3">
    <location>
        <begin position="1216"/>
        <end position="1387"/>
    </location>
</feature>
<dbReference type="InterPro" id="IPR041091">
    <property type="entry name" value="RPGRIP1_C"/>
</dbReference>
<sequence>MSRYYIILSRLSKRELEDLYFALLDNNLELKQTINNQNEKIKQLSTRVQRLSAVQRTSLSRSERDCCTSGKAVIREQNQIIADQKRANDRLSERVKILNMRLCSAKQFLGRNSARCNKCCLGTNISVKNSTISATLNSANKRSASNLQTTIASNEIIHKELPQTTSVEVQTDHLDADNGEKVCNENKCKTLMEELKQKIVALEEELSKAHEEHSKRVERLEREVLTLRQSKSEKLLTLQQSEEQMGQLMQRLRAAEMKCDDINLQLSVEKRKVSELETRLKAADLSAHVAKTVERHLMDHNLHAKCETLLPLSDKLLSADSSDQRRTKVTQEQPKNSDDSGYMDTSLFDERKSPAKDVTKELREKIFDLQSQLNSLKRLAAVDKDIGKRVSNFEPYELAIEADQVSILKSITDYNLMRSSPFVPEPNRTKSGEVFEIKRPESFILQENGQDTLDAKMSHVTDTSNTSETVKSKSDLLESKGISDKPEEFQKARKKDEKMSKNVSYEDVILNSEKSIVKGTLGECGEFHTLLRHASSDEKHNAKINELSSTNNVIEKISTKRGNRDEHVKLSDDYHIRGSHTNITDKRQTAEKKFECDITPTDDKDLNSSREYASRSCSKEENKGIMNKEQVAKGSRIYSAETKTAFRSKSVPEKALIEIIKSDSSTDKIPKSPNVASFTHKLEEFGDIKVLKEVKPSSEIDLTEFEKVEKGKKKKSIVGHGLTTEKNQRRGKSDLNGPAEKIVEQDHEIVDSCQCRARVCPCPLVRRREVNVFRTCSGTARFETVTTAVRPFERCACCSKNVQRDRNVARGSRTPQRRSSSGGGTYVVRGAPSPVPADTDGEISGLTDLPDERDESPRNILSPGEERPTYTETHTSTTDITLSEGELPVSCGARKPLSPGERKWKNSSGEISPAITSSRRMEEALQAVGEELARCRQMLQRQRPQQASSKGVSPMTVSASDTIALSKVVSQARIVPEHAHSCRFTFHVGTLVLSDQAVAYSRGKSLLLAWRFYDQQQSMVRMSPGRVLHFDFTMEYRLPLTEHFLDYLRREVMPITIYEMQRPEEALASCSMPLCGALGRANRRVYLSLTLVAGSEMLGSRHDFDELDSGDEVGVLDVWCRLKVGPGLLGTVRRASHQSPDVTATPSLTNGRPCGSSLTQENSPRREIEQKIVVSSAQDLRRKIAHEIQSPSKMRVLLEVGAVDTHGSEDGNRRALDITVMWIALNEECEAMTRTDVQRLFVAYSFLGRDGADLETPVSLPKPKDCREKCHFNFKKIYDKKLIAFQLRECDLPLLGHMAKCRRRRNVRPSHRDCLTFTVISEPSEDPLGLNSCEDIGYARLYLGDVLDRCFSSDSYTDVVSVRGVKSNSACGVLAVRIAGLRALKRMCHSASSAGGGRAVAYTREKRRRTGAFKFGEWISRVAVPALLRTRRRLSESWGRAVTLRMEMEVSGITLR</sequence>
<dbReference type="Gene3D" id="2.60.40.150">
    <property type="entry name" value="C2 domain"/>
    <property type="match status" value="2"/>
</dbReference>
<feature type="compositionally biased region" description="Polar residues" evidence="2">
    <location>
        <begin position="870"/>
        <end position="881"/>
    </location>
</feature>
<feature type="region of interest" description="Disordered" evidence="2">
    <location>
        <begin position="459"/>
        <end position="500"/>
    </location>
</feature>
<gene>
    <name evidence="4" type="ORF">IPOD504_LOCUS7066</name>
</gene>
<keyword evidence="1" id="KW-0175">Coiled coil</keyword>
<feature type="compositionally biased region" description="Polar residues" evidence="2">
    <location>
        <begin position="1137"/>
        <end position="1162"/>
    </location>
</feature>
<evidence type="ECO:0000256" key="1">
    <source>
        <dbReference type="SAM" id="Coils"/>
    </source>
</evidence>
<feature type="compositionally biased region" description="Basic and acidic residues" evidence="2">
    <location>
        <begin position="470"/>
        <end position="500"/>
    </location>
</feature>
<feature type="region of interest" description="Disordered" evidence="2">
    <location>
        <begin position="1135"/>
        <end position="1165"/>
    </location>
</feature>
<organism evidence="4 5">
    <name type="scientific">Iphiclides podalirius</name>
    <name type="common">scarce swallowtail</name>
    <dbReference type="NCBI Taxonomy" id="110791"/>
    <lineage>
        <taxon>Eukaryota</taxon>
        <taxon>Metazoa</taxon>
        <taxon>Ecdysozoa</taxon>
        <taxon>Arthropoda</taxon>
        <taxon>Hexapoda</taxon>
        <taxon>Insecta</taxon>
        <taxon>Pterygota</taxon>
        <taxon>Neoptera</taxon>
        <taxon>Endopterygota</taxon>
        <taxon>Lepidoptera</taxon>
        <taxon>Glossata</taxon>
        <taxon>Ditrysia</taxon>
        <taxon>Papilionoidea</taxon>
        <taxon>Papilionidae</taxon>
        <taxon>Papilioninae</taxon>
        <taxon>Iphiclides</taxon>
    </lineage>
</organism>
<dbReference type="InterPro" id="IPR031139">
    <property type="entry name" value="RPGRIP1_fam"/>
</dbReference>
<dbReference type="PANTHER" id="PTHR14240">
    <property type="entry name" value="RETINITIS PIGMENTOSA GTPASE REGULATOR-INTERACTING PROTEIN"/>
    <property type="match status" value="1"/>
</dbReference>
<dbReference type="PANTHER" id="PTHR14240:SF5">
    <property type="entry name" value="RPGRIP1 C-TERMINAL DOMAIN-CONTAINING PROTEIN"/>
    <property type="match status" value="1"/>
</dbReference>
<dbReference type="Pfam" id="PF18111">
    <property type="entry name" value="RPGR1_C"/>
    <property type="match status" value="1"/>
</dbReference>
<feature type="region of interest" description="Disordered" evidence="2">
    <location>
        <begin position="320"/>
        <end position="348"/>
    </location>
</feature>
<keyword evidence="5" id="KW-1185">Reference proteome</keyword>
<evidence type="ECO:0000259" key="3">
    <source>
        <dbReference type="Pfam" id="PF18111"/>
    </source>
</evidence>
<protein>
    <recommendedName>
        <fullName evidence="3">RPGRIP1 C-terminal domain-containing protein</fullName>
    </recommendedName>
</protein>
<feature type="region of interest" description="Disordered" evidence="2">
    <location>
        <begin position="806"/>
        <end position="911"/>
    </location>
</feature>
<proteinExistence type="predicted"/>
<dbReference type="InterPro" id="IPR035892">
    <property type="entry name" value="C2_domain_sf"/>
</dbReference>
<dbReference type="Proteomes" id="UP000837857">
    <property type="component" value="Chromosome 2"/>
</dbReference>
<feature type="coiled-coil region" evidence="1">
    <location>
        <begin position="27"/>
        <end position="101"/>
    </location>
</feature>
<evidence type="ECO:0000313" key="4">
    <source>
        <dbReference type="EMBL" id="CAH2049877.1"/>
    </source>
</evidence>
<evidence type="ECO:0000256" key="2">
    <source>
        <dbReference type="SAM" id="MobiDB-lite"/>
    </source>
</evidence>
<dbReference type="SUPFAM" id="SSF49562">
    <property type="entry name" value="C2 domain (Calcium/lipid-binding domain, CaLB)"/>
    <property type="match status" value="1"/>
</dbReference>
<reference evidence="4" key="1">
    <citation type="submission" date="2022-03" db="EMBL/GenBank/DDBJ databases">
        <authorList>
            <person name="Martin H S."/>
        </authorList>
    </citation>
    <scope>NUCLEOTIDE SEQUENCE</scope>
</reference>
<accession>A0ABN8IAQ3</accession>
<dbReference type="EMBL" id="OW152814">
    <property type="protein sequence ID" value="CAH2049877.1"/>
    <property type="molecule type" value="Genomic_DNA"/>
</dbReference>
<evidence type="ECO:0000313" key="5">
    <source>
        <dbReference type="Proteomes" id="UP000837857"/>
    </source>
</evidence>
<name>A0ABN8IAQ3_9NEOP</name>
<feature type="non-terminal residue" evidence="4">
    <location>
        <position position="1"/>
    </location>
</feature>